<comment type="caution">
    <text evidence="1">The sequence shown here is derived from an EMBL/GenBank/DDBJ whole genome shotgun (WGS) entry which is preliminary data.</text>
</comment>
<organism evidence="1 2">
    <name type="scientific">Ogataea philodendri</name>
    <dbReference type="NCBI Taxonomy" id="1378263"/>
    <lineage>
        <taxon>Eukaryota</taxon>
        <taxon>Fungi</taxon>
        <taxon>Dikarya</taxon>
        <taxon>Ascomycota</taxon>
        <taxon>Saccharomycotina</taxon>
        <taxon>Pichiomycetes</taxon>
        <taxon>Pichiales</taxon>
        <taxon>Pichiaceae</taxon>
        <taxon>Ogataea</taxon>
    </lineage>
</organism>
<dbReference type="AlphaFoldDB" id="A0A9P8NVK8"/>
<dbReference type="EMBL" id="JAEUBE010000511">
    <property type="protein sequence ID" value="KAH3660187.1"/>
    <property type="molecule type" value="Genomic_DNA"/>
</dbReference>
<evidence type="ECO:0000313" key="2">
    <source>
        <dbReference type="Proteomes" id="UP000769157"/>
    </source>
</evidence>
<protein>
    <submittedName>
        <fullName evidence="1">Uncharacterized protein</fullName>
    </submittedName>
</protein>
<dbReference type="GeneID" id="70239356"/>
<keyword evidence="2" id="KW-1185">Reference proteome</keyword>
<dbReference type="RefSeq" id="XP_046057898.1">
    <property type="nucleotide sequence ID" value="XM_046208784.1"/>
</dbReference>
<evidence type="ECO:0000313" key="1">
    <source>
        <dbReference type="EMBL" id="KAH3660187.1"/>
    </source>
</evidence>
<sequence>MFHASSYSGFVELAGRSLPTSRLYSLEYVNDDVPLTKPIILTSAASVALILKNTSPNGSTELCDTSFGSTLYGMRMFVSSDKDGMEYTTNFLDAPRIATRQKATLPFWVFVPVIPTLDNSPLPNVLWAILEPFFTILTSLEEAVMMLSGTRSAETGEFTCLILAVAGRPVSELIGMISVISPSLESSWSISRNENLPELVISNVKSRPILVPTNITKPGWPYANSMEVG</sequence>
<proteinExistence type="predicted"/>
<reference evidence="1" key="1">
    <citation type="journal article" date="2021" name="Open Biol.">
        <title>Shared evolutionary footprints suggest mitochondrial oxidative damage underlies multiple complex I losses in fungi.</title>
        <authorList>
            <person name="Schikora-Tamarit M.A."/>
            <person name="Marcet-Houben M."/>
            <person name="Nosek J."/>
            <person name="Gabaldon T."/>
        </authorList>
    </citation>
    <scope>NUCLEOTIDE SEQUENCE</scope>
    <source>
        <strain evidence="1">CBS6075</strain>
    </source>
</reference>
<dbReference type="Proteomes" id="UP000769157">
    <property type="component" value="Unassembled WGS sequence"/>
</dbReference>
<gene>
    <name evidence="1" type="ORF">OGAPHI_007392</name>
</gene>
<accession>A0A9P8NVK8</accession>
<name>A0A9P8NVK8_9ASCO</name>
<reference evidence="1" key="2">
    <citation type="submission" date="2021-01" db="EMBL/GenBank/DDBJ databases">
        <authorList>
            <person name="Schikora-Tamarit M.A."/>
        </authorList>
    </citation>
    <scope>NUCLEOTIDE SEQUENCE</scope>
    <source>
        <strain evidence="1">CBS6075</strain>
    </source>
</reference>